<organism evidence="2 3">
    <name type="scientific">Paralvinella palmiformis</name>
    <dbReference type="NCBI Taxonomy" id="53620"/>
    <lineage>
        <taxon>Eukaryota</taxon>
        <taxon>Metazoa</taxon>
        <taxon>Spiralia</taxon>
        <taxon>Lophotrochozoa</taxon>
        <taxon>Annelida</taxon>
        <taxon>Polychaeta</taxon>
        <taxon>Sedentaria</taxon>
        <taxon>Canalipalpata</taxon>
        <taxon>Terebellida</taxon>
        <taxon>Terebelliformia</taxon>
        <taxon>Alvinellidae</taxon>
        <taxon>Paralvinella</taxon>
    </lineage>
</organism>
<name>A0AAD9K8L4_9ANNE</name>
<evidence type="ECO:0000256" key="1">
    <source>
        <dbReference type="SAM" id="MobiDB-lite"/>
    </source>
</evidence>
<evidence type="ECO:0000313" key="3">
    <source>
        <dbReference type="Proteomes" id="UP001208570"/>
    </source>
</evidence>
<sequence length="101" mass="11240">MSKAEEEEYFAVAADFTLYSNPLVKALHTTPSPNSDAKEKHNVVEDVIASDMTAYDSPMTSLDRRTLEKAKLKESLSAAKSPLQQPKIGRTGDRNKKQKEN</sequence>
<protein>
    <submittedName>
        <fullName evidence="2">Uncharacterized protein</fullName>
    </submittedName>
</protein>
<proteinExistence type="predicted"/>
<accession>A0AAD9K8L4</accession>
<feature type="compositionally biased region" description="Basic and acidic residues" evidence="1">
    <location>
        <begin position="90"/>
        <end position="101"/>
    </location>
</feature>
<dbReference type="Proteomes" id="UP001208570">
    <property type="component" value="Unassembled WGS sequence"/>
</dbReference>
<reference evidence="2" key="1">
    <citation type="journal article" date="2023" name="Mol. Biol. Evol.">
        <title>Third-Generation Sequencing Reveals the Adaptive Role of the Epigenome in Three Deep-Sea Polychaetes.</title>
        <authorList>
            <person name="Perez M."/>
            <person name="Aroh O."/>
            <person name="Sun Y."/>
            <person name="Lan Y."/>
            <person name="Juniper S.K."/>
            <person name="Young C.R."/>
            <person name="Angers B."/>
            <person name="Qian P.Y."/>
        </authorList>
    </citation>
    <scope>NUCLEOTIDE SEQUENCE</scope>
    <source>
        <strain evidence="2">P08H-3</strain>
    </source>
</reference>
<comment type="caution">
    <text evidence="2">The sequence shown here is derived from an EMBL/GenBank/DDBJ whole genome shotgun (WGS) entry which is preliminary data.</text>
</comment>
<dbReference type="EMBL" id="JAODUP010000032">
    <property type="protein sequence ID" value="KAK2167014.1"/>
    <property type="molecule type" value="Genomic_DNA"/>
</dbReference>
<evidence type="ECO:0000313" key="2">
    <source>
        <dbReference type="EMBL" id="KAK2167014.1"/>
    </source>
</evidence>
<feature type="region of interest" description="Disordered" evidence="1">
    <location>
        <begin position="74"/>
        <end position="101"/>
    </location>
</feature>
<dbReference type="AlphaFoldDB" id="A0AAD9K8L4"/>
<gene>
    <name evidence="2" type="ORF">LSH36_32g01029</name>
</gene>
<keyword evidence="3" id="KW-1185">Reference proteome</keyword>